<sequence length="71" mass="8060">MGIATAVAMIVGLMRRVNCRQYVPWLPLKLDEGMRQHVKLTLCLLHLQLTVVPDEEQSFELGAIKEALYHA</sequence>
<evidence type="ECO:0000313" key="1">
    <source>
        <dbReference type="EMBL" id="KAF0914799.1"/>
    </source>
</evidence>
<name>A0A6G1DQR1_9ORYZ</name>
<gene>
    <name evidence="1" type="ORF">E2562_031525</name>
</gene>
<dbReference type="Proteomes" id="UP000479710">
    <property type="component" value="Unassembled WGS sequence"/>
</dbReference>
<organism evidence="1 2">
    <name type="scientific">Oryza meyeriana var. granulata</name>
    <dbReference type="NCBI Taxonomy" id="110450"/>
    <lineage>
        <taxon>Eukaryota</taxon>
        <taxon>Viridiplantae</taxon>
        <taxon>Streptophyta</taxon>
        <taxon>Embryophyta</taxon>
        <taxon>Tracheophyta</taxon>
        <taxon>Spermatophyta</taxon>
        <taxon>Magnoliopsida</taxon>
        <taxon>Liliopsida</taxon>
        <taxon>Poales</taxon>
        <taxon>Poaceae</taxon>
        <taxon>BOP clade</taxon>
        <taxon>Oryzoideae</taxon>
        <taxon>Oryzeae</taxon>
        <taxon>Oryzinae</taxon>
        <taxon>Oryza</taxon>
        <taxon>Oryza meyeriana</taxon>
    </lineage>
</organism>
<dbReference type="EMBL" id="SPHZ02000006">
    <property type="protein sequence ID" value="KAF0914799.1"/>
    <property type="molecule type" value="Genomic_DNA"/>
</dbReference>
<comment type="caution">
    <text evidence="1">The sequence shown here is derived from an EMBL/GenBank/DDBJ whole genome shotgun (WGS) entry which is preliminary data.</text>
</comment>
<dbReference type="AlphaFoldDB" id="A0A6G1DQR1"/>
<proteinExistence type="predicted"/>
<reference evidence="1 2" key="1">
    <citation type="submission" date="2019-11" db="EMBL/GenBank/DDBJ databases">
        <title>Whole genome sequence of Oryza granulata.</title>
        <authorList>
            <person name="Li W."/>
        </authorList>
    </citation>
    <scope>NUCLEOTIDE SEQUENCE [LARGE SCALE GENOMIC DNA]</scope>
    <source>
        <strain evidence="2">cv. Menghai</strain>
        <tissue evidence="1">Leaf</tissue>
    </source>
</reference>
<evidence type="ECO:0000313" key="2">
    <source>
        <dbReference type="Proteomes" id="UP000479710"/>
    </source>
</evidence>
<accession>A0A6G1DQR1</accession>
<keyword evidence="2" id="KW-1185">Reference proteome</keyword>
<protein>
    <submittedName>
        <fullName evidence="1">Uncharacterized protein</fullName>
    </submittedName>
</protein>